<dbReference type="Pfam" id="PF25352">
    <property type="entry name" value="PH_ULP"/>
    <property type="match status" value="1"/>
</dbReference>
<comment type="function">
    <text evidence="6">Protease that catalyzes two essential functions in the SUMO pathway: processing of full-length SUMOs to their mature forms and deconjugation of SUMO from targeted proteins.</text>
</comment>
<feature type="region of interest" description="Disordered" evidence="7">
    <location>
        <begin position="847"/>
        <end position="979"/>
    </location>
</feature>
<dbReference type="Gene3D" id="1.10.418.20">
    <property type="match status" value="1"/>
</dbReference>
<keyword evidence="10" id="KW-1185">Reference proteome</keyword>
<dbReference type="InterPro" id="IPR057375">
    <property type="entry name" value="ULP2A/B_PH"/>
</dbReference>
<comment type="caution">
    <text evidence="9">The sequence shown here is derived from an EMBL/GenBank/DDBJ whole genome shotgun (WGS) entry which is preliminary data.</text>
</comment>
<dbReference type="AlphaFoldDB" id="A0ABC8J2V5"/>
<feature type="region of interest" description="Disordered" evidence="7">
    <location>
        <begin position="821"/>
        <end position="840"/>
    </location>
</feature>
<evidence type="ECO:0000256" key="5">
    <source>
        <dbReference type="ARBA" id="ARBA00022807"/>
    </source>
</evidence>
<dbReference type="Gene3D" id="3.30.310.130">
    <property type="entry name" value="Ubiquitin-related"/>
    <property type="match status" value="1"/>
</dbReference>
<feature type="compositionally biased region" description="Basic and acidic residues" evidence="7">
    <location>
        <begin position="828"/>
        <end position="840"/>
    </location>
</feature>
<evidence type="ECO:0000256" key="3">
    <source>
        <dbReference type="ARBA" id="ARBA00022786"/>
    </source>
</evidence>
<feature type="compositionally biased region" description="Basic and acidic residues" evidence="7">
    <location>
        <begin position="907"/>
        <end position="952"/>
    </location>
</feature>
<evidence type="ECO:0000256" key="6">
    <source>
        <dbReference type="ARBA" id="ARBA00057729"/>
    </source>
</evidence>
<comment type="similarity">
    <text evidence="1">Belongs to the peptidase C48 family.</text>
</comment>
<feature type="compositionally biased region" description="Polar residues" evidence="7">
    <location>
        <begin position="774"/>
        <end position="783"/>
    </location>
</feature>
<dbReference type="GO" id="GO:0008234">
    <property type="term" value="F:cysteine-type peptidase activity"/>
    <property type="evidence" value="ECO:0007669"/>
    <property type="project" value="UniProtKB-KW"/>
</dbReference>
<dbReference type="SUPFAM" id="SSF54001">
    <property type="entry name" value="Cysteine proteinases"/>
    <property type="match status" value="1"/>
</dbReference>
<feature type="compositionally biased region" description="Acidic residues" evidence="7">
    <location>
        <begin position="859"/>
        <end position="871"/>
    </location>
</feature>
<keyword evidence="3" id="KW-0833">Ubl conjugation pathway</keyword>
<dbReference type="PANTHER" id="PTHR47764">
    <property type="entry name" value="UBIQUITIN-LIKE-SPECIFIC PROTEASE 2B-RELATED"/>
    <property type="match status" value="1"/>
</dbReference>
<organism evidence="9 10">
    <name type="scientific">Eruca vesicaria subsp. sativa</name>
    <name type="common">Garden rocket</name>
    <name type="synonym">Eruca sativa</name>
    <dbReference type="NCBI Taxonomy" id="29727"/>
    <lineage>
        <taxon>Eukaryota</taxon>
        <taxon>Viridiplantae</taxon>
        <taxon>Streptophyta</taxon>
        <taxon>Embryophyta</taxon>
        <taxon>Tracheophyta</taxon>
        <taxon>Spermatophyta</taxon>
        <taxon>Magnoliopsida</taxon>
        <taxon>eudicotyledons</taxon>
        <taxon>Gunneridae</taxon>
        <taxon>Pentapetalae</taxon>
        <taxon>rosids</taxon>
        <taxon>malvids</taxon>
        <taxon>Brassicales</taxon>
        <taxon>Brassicaceae</taxon>
        <taxon>Brassiceae</taxon>
        <taxon>Eruca</taxon>
    </lineage>
</organism>
<evidence type="ECO:0000256" key="4">
    <source>
        <dbReference type="ARBA" id="ARBA00022801"/>
    </source>
</evidence>
<dbReference type="Proteomes" id="UP001642260">
    <property type="component" value="Unassembled WGS sequence"/>
</dbReference>
<protein>
    <recommendedName>
        <fullName evidence="8">Ubiquitin-like protease family profile domain-containing protein</fullName>
    </recommendedName>
</protein>
<reference evidence="9 10" key="1">
    <citation type="submission" date="2022-03" db="EMBL/GenBank/DDBJ databases">
        <authorList>
            <person name="Macdonald S."/>
            <person name="Ahmed S."/>
            <person name="Newling K."/>
        </authorList>
    </citation>
    <scope>NUCLEOTIDE SEQUENCE [LARGE SCALE GENOMIC DNA]</scope>
</reference>
<name>A0ABC8J2V5_ERUVS</name>
<evidence type="ECO:0000259" key="8">
    <source>
        <dbReference type="PROSITE" id="PS50600"/>
    </source>
</evidence>
<dbReference type="EMBL" id="CAKOAT010072932">
    <property type="protein sequence ID" value="CAH8311404.1"/>
    <property type="molecule type" value="Genomic_DNA"/>
</dbReference>
<evidence type="ECO:0000256" key="7">
    <source>
        <dbReference type="SAM" id="MobiDB-lite"/>
    </source>
</evidence>
<dbReference type="PANTHER" id="PTHR47764:SF2">
    <property type="entry name" value="UBIQUITIN-LIKE PROTEASE FAMILY PROFILE DOMAIN-CONTAINING PROTEIN"/>
    <property type="match status" value="1"/>
</dbReference>
<proteinExistence type="inferred from homology"/>
<evidence type="ECO:0000256" key="1">
    <source>
        <dbReference type="ARBA" id="ARBA00005234"/>
    </source>
</evidence>
<evidence type="ECO:0000313" key="9">
    <source>
        <dbReference type="EMBL" id="CAH8311404.1"/>
    </source>
</evidence>
<sequence length="979" mass="110867">MKKNLEVFDFNEEDELAESASGKLLEKFTNPSPSLSPVLQRQRIQSFCQDKSAQKEEVEEGERCVEAATVIVDGHHVDASALVTEAEESSKDHLTERDVDHVNPGLVFGLNTEDDNAKEAADEDHDNHGLMFGLSTEDHVKETDVDLGSFSCQLSSPLSDSSSSEEKTDMMSAIDESLSDRSALSDASDSESDEDWMAERFLDDIEKIDRSTAVIMIPEYVVLKDMPCAASLVIFSCNGIKIKSYLENNEDEPHSCEFGVEDIVSIQYNWYQNVGLIILRIRVLLKDEKCQEDMQQTTDIEELKFAVKEHNWPEKQRQINSLHVKYPAIWSADLDDDVEVSGENLHQQKRYFPRFDDPFEEVIYPKGDPDAVSICKRDVELLQPETFVNDTIIDFYINYLKHQIQAEERQRFHFFNSFFFRKLADLDKDPSSIADGKAAFLRVRKWTRKVDMFGKDYIFVPVNFNLHWSLIIICHPGEVANCTDLEFDESTKVPCILHMDSIKGSHAGLKNLVQTYLCEEWKERHKDTSDDISSRFMNLRFVSLELPQQENSYDCGLFLLHYLELFLAEAPQNFSPFKIYNASNFLYLNWFPPAEASLKRTLIEKLIFELLENRSREVNNEQNQSCESPVPLNNNTGMEVLSGRGGVDCNGSMTQRQDDQGIEMTLLERSSMRNMQAVNDSNMVLRDLFDSGANNTGSLLGQLQQTFEEPSSFYHLGNNSSATEQVDMETGEQFMCLNSGEGNFQRINGTVSARESSWNLSMMPVQEEGEADSLSETAKSASSDSEDICIIEDYRMPMETFYDGETSESPPREAVSLFSATLGPSTDHNTENEELPSTHDKLVVVSSQDDRDEAKQLESDDLGIELETNEDLETRDKSSDALGIGDKPSDDLGMVDKSSDPLGNGEKTIEDLGTEDKLSEEHEVKDKTSEDLGTEDKTSEDLGDDCDQKEKEPMEEEDEERAAKRPRLSSTDEAEEMEE</sequence>
<evidence type="ECO:0000256" key="2">
    <source>
        <dbReference type="ARBA" id="ARBA00022670"/>
    </source>
</evidence>
<keyword evidence="4" id="KW-0378">Hydrolase</keyword>
<keyword evidence="5" id="KW-0788">Thiol protease</keyword>
<dbReference type="GO" id="GO:0006508">
    <property type="term" value="P:proteolysis"/>
    <property type="evidence" value="ECO:0007669"/>
    <property type="project" value="UniProtKB-KW"/>
</dbReference>
<dbReference type="Pfam" id="PF02902">
    <property type="entry name" value="Peptidase_C48"/>
    <property type="match status" value="1"/>
</dbReference>
<feature type="compositionally biased region" description="Basic and acidic residues" evidence="7">
    <location>
        <begin position="847"/>
        <end position="858"/>
    </location>
</feature>
<accession>A0ABC8J2V5</accession>
<dbReference type="FunFam" id="3.30.310.130:FF:000006">
    <property type="entry name" value="Probable ubiquitin-like-specific protease 2B"/>
    <property type="match status" value="1"/>
</dbReference>
<gene>
    <name evidence="9" type="ORF">ERUC_LOCUS5953</name>
</gene>
<dbReference type="InterPro" id="IPR038765">
    <property type="entry name" value="Papain-like_cys_pep_sf"/>
</dbReference>
<keyword evidence="2" id="KW-0645">Protease</keyword>
<dbReference type="PROSITE" id="PS50600">
    <property type="entry name" value="ULP_PROTEASE"/>
    <property type="match status" value="1"/>
</dbReference>
<dbReference type="InterPro" id="IPR003653">
    <property type="entry name" value="Peptidase_C48_C"/>
</dbReference>
<evidence type="ECO:0000313" key="10">
    <source>
        <dbReference type="Proteomes" id="UP001642260"/>
    </source>
</evidence>
<feature type="region of interest" description="Disordered" evidence="7">
    <location>
        <begin position="766"/>
        <end position="786"/>
    </location>
</feature>
<feature type="domain" description="Ubiquitin-like protease family profile" evidence="8">
    <location>
        <begin position="372"/>
        <end position="566"/>
    </location>
</feature>